<proteinExistence type="predicted"/>
<dbReference type="AlphaFoldDB" id="A0AA88LJM9"/>
<accession>A0AA88LJM9</accession>
<evidence type="ECO:0000313" key="2">
    <source>
        <dbReference type="Proteomes" id="UP001187315"/>
    </source>
</evidence>
<gene>
    <name evidence="1" type="ORF">Q7C36_021354</name>
</gene>
<organism evidence="1 2">
    <name type="scientific">Tachysurus vachellii</name>
    <name type="common">Darkbarbel catfish</name>
    <name type="synonym">Pelteobagrus vachellii</name>
    <dbReference type="NCBI Taxonomy" id="175792"/>
    <lineage>
        <taxon>Eukaryota</taxon>
        <taxon>Metazoa</taxon>
        <taxon>Chordata</taxon>
        <taxon>Craniata</taxon>
        <taxon>Vertebrata</taxon>
        <taxon>Euteleostomi</taxon>
        <taxon>Actinopterygii</taxon>
        <taxon>Neopterygii</taxon>
        <taxon>Teleostei</taxon>
        <taxon>Ostariophysi</taxon>
        <taxon>Siluriformes</taxon>
        <taxon>Bagridae</taxon>
        <taxon>Tachysurus</taxon>
    </lineage>
</organism>
<evidence type="ECO:0000313" key="1">
    <source>
        <dbReference type="EMBL" id="KAK2819708.1"/>
    </source>
</evidence>
<reference evidence="1" key="1">
    <citation type="submission" date="2023-08" db="EMBL/GenBank/DDBJ databases">
        <title>Pelteobagrus vachellii genome.</title>
        <authorList>
            <person name="Liu H."/>
        </authorList>
    </citation>
    <scope>NUCLEOTIDE SEQUENCE</scope>
    <source>
        <strain evidence="1">PRFRI_2022a</strain>
        <tissue evidence="1">Muscle</tissue>
    </source>
</reference>
<keyword evidence="2" id="KW-1185">Reference proteome</keyword>
<dbReference type="Proteomes" id="UP001187315">
    <property type="component" value="Unassembled WGS sequence"/>
</dbReference>
<dbReference type="EMBL" id="JAVHJS010000023">
    <property type="protein sequence ID" value="KAK2819708.1"/>
    <property type="molecule type" value="Genomic_DNA"/>
</dbReference>
<comment type="caution">
    <text evidence="1">The sequence shown here is derived from an EMBL/GenBank/DDBJ whole genome shotgun (WGS) entry which is preliminary data.</text>
</comment>
<protein>
    <submittedName>
        <fullName evidence="1">Uncharacterized protein</fullName>
    </submittedName>
</protein>
<sequence>MCDSSLSLKAAEDFTRLRVRLQRETAVKRLPSVLLETQALFPALPPPRHISHSTRQPGECWAIPTGAEWVGKSRERQSHGEQLLLEQVLALFCPASAFMPLPVKWLQQQQSTDDEKFYALKLWKKIVFKVMVTFPFSMWMKTGREETQQSQNVKLHNSQFRQLD</sequence>
<name>A0AA88LJM9_TACVA</name>